<organism evidence="2 3">
    <name type="scientific">Adhaeretor mobilis</name>
    <dbReference type="NCBI Taxonomy" id="1930276"/>
    <lineage>
        <taxon>Bacteria</taxon>
        <taxon>Pseudomonadati</taxon>
        <taxon>Planctomycetota</taxon>
        <taxon>Planctomycetia</taxon>
        <taxon>Pirellulales</taxon>
        <taxon>Lacipirellulaceae</taxon>
        <taxon>Adhaeretor</taxon>
    </lineage>
</organism>
<accession>A0A517MXG6</accession>
<dbReference type="KEGG" id="amob:HG15A2_28970"/>
<protein>
    <submittedName>
        <fullName evidence="2">Uncharacterized protein</fullName>
    </submittedName>
</protein>
<proteinExistence type="predicted"/>
<evidence type="ECO:0000256" key="1">
    <source>
        <dbReference type="SAM" id="MobiDB-lite"/>
    </source>
</evidence>
<dbReference type="EMBL" id="CP036263">
    <property type="protein sequence ID" value="QDS99572.1"/>
    <property type="molecule type" value="Genomic_DNA"/>
</dbReference>
<dbReference type="AlphaFoldDB" id="A0A517MXG6"/>
<gene>
    <name evidence="2" type="ORF">HG15A2_28970</name>
</gene>
<sequence length="104" mass="12142">MEQWTEVRRRVLTGELSKHAACREYDISWHTLAKMLTSNEPPGYRQRKPRGKPILGPFLPILHEILEADKKARISNVTPRRPRGYETLLLPAENPRKHGEQHQI</sequence>
<evidence type="ECO:0000313" key="2">
    <source>
        <dbReference type="EMBL" id="QDS99572.1"/>
    </source>
</evidence>
<feature type="compositionally biased region" description="Basic and acidic residues" evidence="1">
    <location>
        <begin position="94"/>
        <end position="104"/>
    </location>
</feature>
<keyword evidence="3" id="KW-1185">Reference proteome</keyword>
<dbReference type="Proteomes" id="UP000319852">
    <property type="component" value="Chromosome"/>
</dbReference>
<reference evidence="2 3" key="1">
    <citation type="submission" date="2019-02" db="EMBL/GenBank/DDBJ databases">
        <title>Deep-cultivation of Planctomycetes and their phenomic and genomic characterization uncovers novel biology.</title>
        <authorList>
            <person name="Wiegand S."/>
            <person name="Jogler M."/>
            <person name="Boedeker C."/>
            <person name="Pinto D."/>
            <person name="Vollmers J."/>
            <person name="Rivas-Marin E."/>
            <person name="Kohn T."/>
            <person name="Peeters S.H."/>
            <person name="Heuer A."/>
            <person name="Rast P."/>
            <person name="Oberbeckmann S."/>
            <person name="Bunk B."/>
            <person name="Jeske O."/>
            <person name="Meyerdierks A."/>
            <person name="Storesund J.E."/>
            <person name="Kallscheuer N."/>
            <person name="Luecker S."/>
            <person name="Lage O.M."/>
            <person name="Pohl T."/>
            <person name="Merkel B.J."/>
            <person name="Hornburger P."/>
            <person name="Mueller R.-W."/>
            <person name="Bruemmer F."/>
            <person name="Labrenz M."/>
            <person name="Spormann A.M."/>
            <person name="Op den Camp H."/>
            <person name="Overmann J."/>
            <person name="Amann R."/>
            <person name="Jetten M.S.M."/>
            <person name="Mascher T."/>
            <person name="Medema M.H."/>
            <person name="Devos D.P."/>
            <person name="Kaster A.-K."/>
            <person name="Ovreas L."/>
            <person name="Rohde M."/>
            <person name="Galperin M.Y."/>
            <person name="Jogler C."/>
        </authorList>
    </citation>
    <scope>NUCLEOTIDE SEQUENCE [LARGE SCALE GENOMIC DNA]</scope>
    <source>
        <strain evidence="2 3">HG15A2</strain>
    </source>
</reference>
<dbReference type="OrthoDB" id="261225at2"/>
<name>A0A517MXG6_9BACT</name>
<feature type="region of interest" description="Disordered" evidence="1">
    <location>
        <begin position="85"/>
        <end position="104"/>
    </location>
</feature>
<dbReference type="RefSeq" id="WP_145060770.1">
    <property type="nucleotide sequence ID" value="NZ_CP036263.1"/>
</dbReference>
<evidence type="ECO:0000313" key="3">
    <source>
        <dbReference type="Proteomes" id="UP000319852"/>
    </source>
</evidence>